<evidence type="ECO:0000256" key="1">
    <source>
        <dbReference type="ARBA" id="ARBA00004141"/>
    </source>
</evidence>
<name>A0A1Y3PTT2_9BACI</name>
<evidence type="ECO:0000313" key="6">
    <source>
        <dbReference type="EMBL" id="OUM90760.1"/>
    </source>
</evidence>
<keyword evidence="3 5" id="KW-1133">Transmembrane helix</keyword>
<dbReference type="AlphaFoldDB" id="A0A1Y3PTT2"/>
<dbReference type="PANTHER" id="PTHR37306">
    <property type="entry name" value="COLICIN V PRODUCTION PROTEIN"/>
    <property type="match status" value="1"/>
</dbReference>
<keyword evidence="4 5" id="KW-0472">Membrane</keyword>
<dbReference type="PANTHER" id="PTHR37306:SF1">
    <property type="entry name" value="COLICIN V PRODUCTION PROTEIN"/>
    <property type="match status" value="1"/>
</dbReference>
<comment type="caution">
    <text evidence="6">The sequence shown here is derived from an EMBL/GenBank/DDBJ whole genome shotgun (WGS) entry which is preliminary data.</text>
</comment>
<comment type="subcellular location">
    <subcellularLocation>
        <location evidence="1">Membrane</location>
        <topology evidence="1">Multi-pass membrane protein</topology>
    </subcellularLocation>
</comment>
<feature type="transmembrane region" description="Helical" evidence="5">
    <location>
        <begin position="29"/>
        <end position="46"/>
    </location>
</feature>
<dbReference type="GO" id="GO:0016020">
    <property type="term" value="C:membrane"/>
    <property type="evidence" value="ECO:0007669"/>
    <property type="project" value="UniProtKB-SubCell"/>
</dbReference>
<organism evidence="6 7">
    <name type="scientific">Bacillus thermozeamaize</name>
    <dbReference type="NCBI Taxonomy" id="230954"/>
    <lineage>
        <taxon>Bacteria</taxon>
        <taxon>Bacillati</taxon>
        <taxon>Bacillota</taxon>
        <taxon>Bacilli</taxon>
        <taxon>Bacillales</taxon>
        <taxon>Bacillaceae</taxon>
        <taxon>Bacillus</taxon>
    </lineage>
</organism>
<sequence>MPHWIDLVLFFLLLSAAWIGYRQGFLRQLFNLLSLVIALVAAWAGYQDLAHQLASLFSIPVLKISVGSLELGMLPLKILSFLLLFFAVRLLIRWLGSLLGIVHAIPVLSTVNRWLGLCLSVMKTALILFLLFSLISLFPGLENTISGSWVASKILEWSPEFIQLAL</sequence>
<feature type="transmembrane region" description="Helical" evidence="5">
    <location>
        <begin position="78"/>
        <end position="102"/>
    </location>
</feature>
<protein>
    <recommendedName>
        <fullName evidence="8">Colicin V production protein</fullName>
    </recommendedName>
</protein>
<reference evidence="7" key="1">
    <citation type="submission" date="2016-06" db="EMBL/GenBank/DDBJ databases">
        <authorList>
            <person name="Nascimento L."/>
            <person name="Pereira R.V."/>
            <person name="Martins L.F."/>
            <person name="Quaggio R.B."/>
            <person name="Silva A.M."/>
            <person name="Setubal J.C."/>
        </authorList>
    </citation>
    <scope>NUCLEOTIDE SEQUENCE [LARGE SCALE GENOMIC DNA]</scope>
</reference>
<evidence type="ECO:0008006" key="8">
    <source>
        <dbReference type="Google" id="ProtNLM"/>
    </source>
</evidence>
<evidence type="ECO:0000313" key="7">
    <source>
        <dbReference type="Proteomes" id="UP000196475"/>
    </source>
</evidence>
<keyword evidence="2 5" id="KW-0812">Transmembrane</keyword>
<evidence type="ECO:0000256" key="3">
    <source>
        <dbReference type="ARBA" id="ARBA00022989"/>
    </source>
</evidence>
<feature type="transmembrane region" description="Helical" evidence="5">
    <location>
        <begin position="114"/>
        <end position="138"/>
    </location>
</feature>
<evidence type="ECO:0000256" key="2">
    <source>
        <dbReference type="ARBA" id="ARBA00022692"/>
    </source>
</evidence>
<evidence type="ECO:0000256" key="5">
    <source>
        <dbReference type="SAM" id="Phobius"/>
    </source>
</evidence>
<dbReference type="GO" id="GO:0009403">
    <property type="term" value="P:toxin biosynthetic process"/>
    <property type="evidence" value="ECO:0007669"/>
    <property type="project" value="InterPro"/>
</dbReference>
<gene>
    <name evidence="6" type="ORF">BAA01_07210</name>
</gene>
<dbReference type="Proteomes" id="UP000196475">
    <property type="component" value="Unassembled WGS sequence"/>
</dbReference>
<dbReference type="Pfam" id="PF02674">
    <property type="entry name" value="Colicin_V"/>
    <property type="match status" value="1"/>
</dbReference>
<dbReference type="EMBL" id="LZRT01000010">
    <property type="protein sequence ID" value="OUM90760.1"/>
    <property type="molecule type" value="Genomic_DNA"/>
</dbReference>
<evidence type="ECO:0000256" key="4">
    <source>
        <dbReference type="ARBA" id="ARBA00023136"/>
    </source>
</evidence>
<dbReference type="InterPro" id="IPR003825">
    <property type="entry name" value="Colicin-V_CvpA"/>
</dbReference>
<accession>A0A1Y3PTT2</accession>
<proteinExistence type="predicted"/>